<evidence type="ECO:0000256" key="4">
    <source>
        <dbReference type="SAM" id="MobiDB-lite"/>
    </source>
</evidence>
<dbReference type="PANTHER" id="PTHR40980">
    <property type="entry name" value="PLUG DOMAIN-CONTAINING PROTEIN"/>
    <property type="match status" value="1"/>
</dbReference>
<comment type="subcellular location">
    <subcellularLocation>
        <location evidence="1">Cell outer membrane</location>
    </subcellularLocation>
</comment>
<dbReference type="InterPro" id="IPR041700">
    <property type="entry name" value="OMP_b-brl_3"/>
</dbReference>
<reference evidence="6" key="1">
    <citation type="submission" date="2018-05" db="EMBL/GenBank/DDBJ databases">
        <authorList>
            <person name="Lanie J.A."/>
            <person name="Ng W.-L."/>
            <person name="Kazmierczak K.M."/>
            <person name="Andrzejewski T.M."/>
            <person name="Davidsen T.M."/>
            <person name="Wayne K.J."/>
            <person name="Tettelin H."/>
            <person name="Glass J.I."/>
            <person name="Rusch D."/>
            <person name="Podicherti R."/>
            <person name="Tsui H.-C.T."/>
            <person name="Winkler M.E."/>
        </authorList>
    </citation>
    <scope>NUCLEOTIDE SEQUENCE</scope>
</reference>
<organism evidence="6">
    <name type="scientific">marine metagenome</name>
    <dbReference type="NCBI Taxonomy" id="408172"/>
    <lineage>
        <taxon>unclassified sequences</taxon>
        <taxon>metagenomes</taxon>
        <taxon>ecological metagenomes</taxon>
    </lineage>
</organism>
<sequence length="346" mass="39069">TDRFGLKVGARLEQVETKAALGGPTEHDSTNIITKIFDDAIEQSPFDNPYSKVYPSAFLLYKLTENQNLQFGYSKKVNRPNRRTLSPFPRSTQDISRLRNGNPYLRPEYSDVMELTFSSNSRKLNLNLSTSYKNTSDVIMWWDRDYVTFDSTTYELLTAGNAENSKSTNISGNIMYRPMPLASIMIWGYGWNSETSDKGESDFNGNSRGMGFGGRLTLNIPTVARLELSGNGRGKMKITTGTIPANFRVNLALQKSFLQNRLSVTAKINDIFDSGKFIIDTSNEVTNSITQETYTQLMYAERQRQKRNASIVLNYNFGKQQKRKWDRSNFSGRSGGMGGGGMDMDY</sequence>
<keyword evidence="2" id="KW-0472">Membrane</keyword>
<keyword evidence="3" id="KW-0998">Cell outer membrane</keyword>
<dbReference type="Pfam" id="PF14905">
    <property type="entry name" value="OMP_b-brl_3"/>
    <property type="match status" value="1"/>
</dbReference>
<evidence type="ECO:0000256" key="1">
    <source>
        <dbReference type="ARBA" id="ARBA00004442"/>
    </source>
</evidence>
<dbReference type="GO" id="GO:0009279">
    <property type="term" value="C:cell outer membrane"/>
    <property type="evidence" value="ECO:0007669"/>
    <property type="project" value="UniProtKB-SubCell"/>
</dbReference>
<dbReference type="AlphaFoldDB" id="A0A382N8D5"/>
<gene>
    <name evidence="6" type="ORF">METZ01_LOCUS309331</name>
</gene>
<evidence type="ECO:0000313" key="6">
    <source>
        <dbReference type="EMBL" id="SVC56477.1"/>
    </source>
</evidence>
<feature type="region of interest" description="Disordered" evidence="4">
    <location>
        <begin position="324"/>
        <end position="346"/>
    </location>
</feature>
<dbReference type="EMBL" id="UINC01098166">
    <property type="protein sequence ID" value="SVC56477.1"/>
    <property type="molecule type" value="Genomic_DNA"/>
</dbReference>
<evidence type="ECO:0000259" key="5">
    <source>
        <dbReference type="Pfam" id="PF14905"/>
    </source>
</evidence>
<evidence type="ECO:0000256" key="2">
    <source>
        <dbReference type="ARBA" id="ARBA00023136"/>
    </source>
</evidence>
<evidence type="ECO:0000256" key="3">
    <source>
        <dbReference type="ARBA" id="ARBA00023237"/>
    </source>
</evidence>
<proteinExistence type="predicted"/>
<feature type="region of interest" description="Disordered" evidence="4">
    <location>
        <begin position="80"/>
        <end position="101"/>
    </location>
</feature>
<dbReference type="Gene3D" id="2.40.170.20">
    <property type="entry name" value="TonB-dependent receptor, beta-barrel domain"/>
    <property type="match status" value="1"/>
</dbReference>
<dbReference type="PANTHER" id="PTHR40980:SF4">
    <property type="entry name" value="TONB-DEPENDENT RECEPTOR-LIKE BETA-BARREL DOMAIN-CONTAINING PROTEIN"/>
    <property type="match status" value="1"/>
</dbReference>
<name>A0A382N8D5_9ZZZZ</name>
<feature type="compositionally biased region" description="Gly residues" evidence="4">
    <location>
        <begin position="333"/>
        <end position="346"/>
    </location>
</feature>
<feature type="domain" description="Outer membrane protein beta-barrel" evidence="5">
    <location>
        <begin position="3"/>
        <end position="296"/>
    </location>
</feature>
<dbReference type="InterPro" id="IPR036942">
    <property type="entry name" value="Beta-barrel_TonB_sf"/>
</dbReference>
<protein>
    <recommendedName>
        <fullName evidence="5">Outer membrane protein beta-barrel domain-containing protein</fullName>
    </recommendedName>
</protein>
<dbReference type="SUPFAM" id="SSF56935">
    <property type="entry name" value="Porins"/>
    <property type="match status" value="1"/>
</dbReference>
<feature type="non-terminal residue" evidence="6">
    <location>
        <position position="1"/>
    </location>
</feature>
<accession>A0A382N8D5</accession>